<dbReference type="PROSITE" id="PS50943">
    <property type="entry name" value="HTH_CROC1"/>
    <property type="match status" value="1"/>
</dbReference>
<feature type="domain" description="HTH cro/C1-type" evidence="2">
    <location>
        <begin position="35"/>
        <end position="82"/>
    </location>
</feature>
<dbReference type="EMBL" id="JBHUCM010000007">
    <property type="protein sequence ID" value="MFD1536827.1"/>
    <property type="molecule type" value="Genomic_DNA"/>
</dbReference>
<dbReference type="PANTHER" id="PTHR35010">
    <property type="entry name" value="BLL4672 PROTEIN-RELATED"/>
    <property type="match status" value="1"/>
</dbReference>
<dbReference type="Proteomes" id="UP001597097">
    <property type="component" value="Unassembled WGS sequence"/>
</dbReference>
<dbReference type="PANTHER" id="PTHR35010:SF2">
    <property type="entry name" value="BLL4672 PROTEIN"/>
    <property type="match status" value="1"/>
</dbReference>
<sequence length="285" mass="31910">MDSDNRLGDFLRARRELARPETHGMPAAGRRRTPGMRREEVAMLAGVSTDYYIRLEQGRDKHPSAQVLEALANALTLEEDAVAHLHELARPQPRRRRRAGRPERVGPGLVRLLERWPDTPALVLGRYLDVLACNALGAALFGWLSDRNLVRSVFLDPQARDFYRDWQKVSQDCVASLRATAGADLDDPRLTDLVGELSLKSPDFSRLWARHEVRGKTAEFKRLRHPVVGELDLSYEALTVNSAPGQQLVVYQAHPGSASEQALSLLGSLTAPPVMRDIAMTERER</sequence>
<name>A0ABW4G5Z0_9ACTN</name>
<dbReference type="Pfam" id="PF17765">
    <property type="entry name" value="MLTR_LBD"/>
    <property type="match status" value="1"/>
</dbReference>
<proteinExistence type="predicted"/>
<organism evidence="3 4">
    <name type="scientific">Nonomuraea guangzhouensis</name>
    <dbReference type="NCBI Taxonomy" id="1291555"/>
    <lineage>
        <taxon>Bacteria</taxon>
        <taxon>Bacillati</taxon>
        <taxon>Actinomycetota</taxon>
        <taxon>Actinomycetes</taxon>
        <taxon>Streptosporangiales</taxon>
        <taxon>Streptosporangiaceae</taxon>
        <taxon>Nonomuraea</taxon>
    </lineage>
</organism>
<protein>
    <submittedName>
        <fullName evidence="3">Helix-turn-helix transcriptional regulator</fullName>
    </submittedName>
</protein>
<evidence type="ECO:0000259" key="2">
    <source>
        <dbReference type="PROSITE" id="PS50943"/>
    </source>
</evidence>
<reference evidence="4" key="1">
    <citation type="journal article" date="2019" name="Int. J. Syst. Evol. Microbiol.">
        <title>The Global Catalogue of Microorganisms (GCM) 10K type strain sequencing project: providing services to taxonomists for standard genome sequencing and annotation.</title>
        <authorList>
            <consortium name="The Broad Institute Genomics Platform"/>
            <consortium name="The Broad Institute Genome Sequencing Center for Infectious Disease"/>
            <person name="Wu L."/>
            <person name="Ma J."/>
        </authorList>
    </citation>
    <scope>NUCLEOTIDE SEQUENCE [LARGE SCALE GENOMIC DNA]</scope>
    <source>
        <strain evidence="4">CGMCC 1.15399</strain>
    </source>
</reference>
<evidence type="ECO:0000256" key="1">
    <source>
        <dbReference type="SAM" id="MobiDB-lite"/>
    </source>
</evidence>
<feature type="compositionally biased region" description="Basic and acidic residues" evidence="1">
    <location>
        <begin position="13"/>
        <end position="22"/>
    </location>
</feature>
<dbReference type="InterPro" id="IPR041413">
    <property type="entry name" value="MLTR_LBD"/>
</dbReference>
<evidence type="ECO:0000313" key="3">
    <source>
        <dbReference type="EMBL" id="MFD1536827.1"/>
    </source>
</evidence>
<dbReference type="Pfam" id="PF13560">
    <property type="entry name" value="HTH_31"/>
    <property type="match status" value="1"/>
</dbReference>
<keyword evidence="4" id="KW-1185">Reference proteome</keyword>
<feature type="region of interest" description="Disordered" evidence="1">
    <location>
        <begin position="13"/>
        <end position="34"/>
    </location>
</feature>
<evidence type="ECO:0000313" key="4">
    <source>
        <dbReference type="Proteomes" id="UP001597097"/>
    </source>
</evidence>
<accession>A0ABW4G5Z0</accession>
<dbReference type="InterPro" id="IPR001387">
    <property type="entry name" value="Cro/C1-type_HTH"/>
</dbReference>
<dbReference type="RefSeq" id="WP_219527785.1">
    <property type="nucleotide sequence ID" value="NZ_JAHKRM010000003.1"/>
</dbReference>
<dbReference type="CDD" id="cd00093">
    <property type="entry name" value="HTH_XRE"/>
    <property type="match status" value="1"/>
</dbReference>
<dbReference type="SMART" id="SM00530">
    <property type="entry name" value="HTH_XRE"/>
    <property type="match status" value="1"/>
</dbReference>
<gene>
    <name evidence="3" type="ORF">ACFSJ0_07275</name>
</gene>
<comment type="caution">
    <text evidence="3">The sequence shown here is derived from an EMBL/GenBank/DDBJ whole genome shotgun (WGS) entry which is preliminary data.</text>
</comment>